<evidence type="ECO:0000256" key="7">
    <source>
        <dbReference type="ARBA" id="ARBA00023242"/>
    </source>
</evidence>
<evidence type="ECO:0000313" key="11">
    <source>
        <dbReference type="Proteomes" id="UP000054886"/>
    </source>
</evidence>
<evidence type="ECO:0000256" key="3">
    <source>
        <dbReference type="ARBA" id="ARBA00018689"/>
    </source>
</evidence>
<evidence type="ECO:0000256" key="9">
    <source>
        <dbReference type="SAM" id="MobiDB-lite"/>
    </source>
</evidence>
<dbReference type="SMR" id="A0A0W0D7I8"/>
<evidence type="ECO:0000256" key="1">
    <source>
        <dbReference type="ARBA" id="ARBA00004604"/>
    </source>
</evidence>
<dbReference type="GO" id="GO:0005730">
    <property type="term" value="C:nucleolus"/>
    <property type="evidence" value="ECO:0007669"/>
    <property type="project" value="UniProtKB-SubCell"/>
</dbReference>
<evidence type="ECO:0000256" key="2">
    <source>
        <dbReference type="ARBA" id="ARBA00006916"/>
    </source>
</evidence>
<dbReference type="GO" id="GO:0000321">
    <property type="term" value="P:re-entry into mitotic cell cycle after pheromone arrest"/>
    <property type="evidence" value="ECO:0007669"/>
    <property type="project" value="EnsemblFungi"/>
</dbReference>
<dbReference type="InterPro" id="IPR050786">
    <property type="entry name" value="EFG1_rRNA-proc"/>
</dbReference>
<evidence type="ECO:0000256" key="6">
    <source>
        <dbReference type="ARBA" id="ARBA00023054"/>
    </source>
</evidence>
<dbReference type="Pfam" id="PF10153">
    <property type="entry name" value="Efg1"/>
    <property type="match status" value="1"/>
</dbReference>
<name>A0A0W0D7I8_CANGB</name>
<dbReference type="VEuPathDB" id="FungiDB:GWK60_G00385"/>
<sequence>MSGVRMQKKNRRALGQSLEMAQFLDSGSNKIKRRIRDLERLLKKKKDILPSNIIVEKERTLEALRLELHNHEVKENIRKNAKKYHMVRFFERKKALRRYKKALKTYKADENEANKEALENAEVDLCYVVNFPKSEKYISIFTEDDTEASAETNLRRKAFRQLVRGKIADKSLPVSLSNILAGKKLSEEAIGVTLDDALSRSNQTDASHQESDEDSDSNENEKEEDDFFE</sequence>
<feature type="compositionally biased region" description="Acidic residues" evidence="9">
    <location>
        <begin position="211"/>
        <end position="229"/>
    </location>
</feature>
<evidence type="ECO:0000256" key="8">
    <source>
        <dbReference type="SAM" id="Coils"/>
    </source>
</evidence>
<feature type="coiled-coil region" evidence="8">
    <location>
        <begin position="28"/>
        <end position="116"/>
    </location>
</feature>
<protein>
    <recommendedName>
        <fullName evidence="3">rRNA-processing protein EFG1</fullName>
    </recommendedName>
    <alternativeName>
        <fullName evidence="4">rRNA-processing protein efg1</fullName>
    </alternativeName>
</protein>
<dbReference type="GO" id="GO:0000462">
    <property type="term" value="P:maturation of SSU-rRNA from tricistronic rRNA transcript (SSU-rRNA, 5.8S rRNA, LSU-rRNA)"/>
    <property type="evidence" value="ECO:0007669"/>
    <property type="project" value="EnsemblFungi"/>
</dbReference>
<dbReference type="VEuPathDB" id="FungiDB:B1J91_G00484g"/>
<comment type="similarity">
    <text evidence="2">Belongs to the EFG1 family.</text>
</comment>
<dbReference type="GO" id="GO:0071027">
    <property type="term" value="P:nuclear RNA surveillance"/>
    <property type="evidence" value="ECO:0007669"/>
    <property type="project" value="EnsemblFungi"/>
</dbReference>
<dbReference type="AlphaFoldDB" id="A0A0W0D7I8"/>
<gene>
    <name evidence="10" type="ORF">AO440_001506</name>
</gene>
<dbReference type="VEuPathDB" id="FungiDB:CAGL0G00484g"/>
<dbReference type="Proteomes" id="UP000054886">
    <property type="component" value="Unassembled WGS sequence"/>
</dbReference>
<feature type="region of interest" description="Disordered" evidence="9">
    <location>
        <begin position="196"/>
        <end position="229"/>
    </location>
</feature>
<comment type="caution">
    <text evidence="10">The sequence shown here is derived from an EMBL/GenBank/DDBJ whole genome shotgun (WGS) entry which is preliminary data.</text>
</comment>
<evidence type="ECO:0000256" key="5">
    <source>
        <dbReference type="ARBA" id="ARBA00022552"/>
    </source>
</evidence>
<reference evidence="10 11" key="1">
    <citation type="submission" date="2015-10" db="EMBL/GenBank/DDBJ databases">
        <title>Draft genomes sequences of Candida glabrata isolates 1A, 1B, 2A, 2B, 3A and 3B.</title>
        <authorList>
            <person name="Haavelsrud O.E."/>
            <person name="Gaustad P."/>
        </authorList>
    </citation>
    <scope>NUCLEOTIDE SEQUENCE [LARGE SCALE GENOMIC DNA]</scope>
    <source>
        <strain evidence="10">910700640</strain>
    </source>
</reference>
<organism evidence="10 11">
    <name type="scientific">Candida glabrata</name>
    <name type="common">Yeast</name>
    <name type="synonym">Torulopsis glabrata</name>
    <dbReference type="NCBI Taxonomy" id="5478"/>
    <lineage>
        <taxon>Eukaryota</taxon>
        <taxon>Fungi</taxon>
        <taxon>Dikarya</taxon>
        <taxon>Ascomycota</taxon>
        <taxon>Saccharomycotina</taxon>
        <taxon>Saccharomycetes</taxon>
        <taxon>Saccharomycetales</taxon>
        <taxon>Saccharomycetaceae</taxon>
        <taxon>Nakaseomyces</taxon>
    </lineage>
</organism>
<dbReference type="EMBL" id="LLZZ01000105">
    <property type="protein sequence ID" value="KTB08468.1"/>
    <property type="molecule type" value="Genomic_DNA"/>
</dbReference>
<evidence type="ECO:0000256" key="4">
    <source>
        <dbReference type="ARBA" id="ARBA00019827"/>
    </source>
</evidence>
<keyword evidence="6 8" id="KW-0175">Coiled coil</keyword>
<comment type="subcellular location">
    <subcellularLocation>
        <location evidence="1">Nucleus</location>
        <location evidence="1">Nucleolus</location>
    </subcellularLocation>
</comment>
<dbReference type="InterPro" id="IPR019310">
    <property type="entry name" value="Efg1"/>
</dbReference>
<dbReference type="GO" id="GO:0030688">
    <property type="term" value="C:preribosome, small subunit precursor"/>
    <property type="evidence" value="ECO:0007669"/>
    <property type="project" value="EnsemblFungi"/>
</dbReference>
<dbReference type="PANTHER" id="PTHR33911:SF1">
    <property type="entry name" value="RRNA-PROCESSING PROTEIN EFG1"/>
    <property type="match status" value="1"/>
</dbReference>
<dbReference type="PANTHER" id="PTHR33911">
    <property type="entry name" value="RRNA-PROCESSING PROTEIN EFG1"/>
    <property type="match status" value="1"/>
</dbReference>
<keyword evidence="7" id="KW-0539">Nucleus</keyword>
<evidence type="ECO:0000313" key="10">
    <source>
        <dbReference type="EMBL" id="KTB08468.1"/>
    </source>
</evidence>
<accession>A0A0W0D7I8</accession>
<keyword evidence="5" id="KW-0698">rRNA processing</keyword>
<dbReference type="VEuPathDB" id="FungiDB:GVI51_G00385"/>
<proteinExistence type="inferred from homology"/>
<dbReference type="PhylomeDB" id="A0A0W0D7I8"/>
<dbReference type="VEuPathDB" id="FungiDB:GW608_G00385"/>